<organism evidence="3 4">
    <name type="scientific">Streptomyces durbertensis</name>
    <dbReference type="NCBI Taxonomy" id="2448886"/>
    <lineage>
        <taxon>Bacteria</taxon>
        <taxon>Bacillati</taxon>
        <taxon>Actinomycetota</taxon>
        <taxon>Actinomycetes</taxon>
        <taxon>Kitasatosporales</taxon>
        <taxon>Streptomycetaceae</taxon>
        <taxon>Streptomyces</taxon>
    </lineage>
</organism>
<reference evidence="4" key="1">
    <citation type="journal article" date="2020" name="Syst. Appl. Microbiol.">
        <title>Streptomyces alkaliterrae sp. nov., isolated from an alkaline soil, and emended descriptions of Streptomyces alkaliphilus, Streptomyces calidiresistens and Streptomyces durbertensis.</title>
        <authorList>
            <person name="Swiecimska M."/>
            <person name="Golinska P."/>
            <person name="Nouioui I."/>
            <person name="Wypij M."/>
            <person name="Rai M."/>
            <person name="Sangal V."/>
            <person name="Goodfellow M."/>
        </authorList>
    </citation>
    <scope>NUCLEOTIDE SEQUENCE [LARGE SCALE GENOMIC DNA]</scope>
    <source>
        <strain evidence="4">DSM 104538</strain>
    </source>
</reference>
<accession>A0ABR6E9G8</accession>
<dbReference type="SUPFAM" id="SSF52821">
    <property type="entry name" value="Rhodanese/Cell cycle control phosphatase"/>
    <property type="match status" value="1"/>
</dbReference>
<feature type="domain" description="Rhodanese" evidence="2">
    <location>
        <begin position="17"/>
        <end position="107"/>
    </location>
</feature>
<dbReference type="Gene3D" id="3.40.250.10">
    <property type="entry name" value="Rhodanese-like domain"/>
    <property type="match status" value="1"/>
</dbReference>
<dbReference type="Gene3D" id="6.10.140.1340">
    <property type="match status" value="1"/>
</dbReference>
<sequence length="193" mass="20432">MTTTSLSPAEVRTLVAANPDVLLVDVRTPGEYENAHIAGSINLPLDQIDPHLDRIVADAGGTLVLVCQSGNRAGQCQRKLAEAGLPGTTVMAGGINEWAAGGGDVVRGRTRWELERQVRLAAGVLVLLGVVVSLWWGPARFFSGFIGAGLTFAALTNTCAMGMLIARMPWNRPAKPVDVKQALNRLPRTGIPS</sequence>
<evidence type="ECO:0000313" key="4">
    <source>
        <dbReference type="Proteomes" id="UP000766698"/>
    </source>
</evidence>
<dbReference type="InterPro" id="IPR036873">
    <property type="entry name" value="Rhodanese-like_dom_sf"/>
</dbReference>
<keyword evidence="4" id="KW-1185">Reference proteome</keyword>
<evidence type="ECO:0000313" key="3">
    <source>
        <dbReference type="EMBL" id="MBB1241983.1"/>
    </source>
</evidence>
<dbReference type="PROSITE" id="PS50206">
    <property type="entry name" value="RHODANESE_3"/>
    <property type="match status" value="1"/>
</dbReference>
<dbReference type="InterPro" id="IPR001763">
    <property type="entry name" value="Rhodanese-like_dom"/>
</dbReference>
<dbReference type="RefSeq" id="WP_182853423.1">
    <property type="nucleotide sequence ID" value="NZ_WMLF01000001.1"/>
</dbReference>
<dbReference type="Pfam" id="PF00581">
    <property type="entry name" value="Rhodanese"/>
    <property type="match status" value="1"/>
</dbReference>
<dbReference type="SMART" id="SM00450">
    <property type="entry name" value="RHOD"/>
    <property type="match status" value="1"/>
</dbReference>
<keyword evidence="1" id="KW-0472">Membrane</keyword>
<dbReference type="InterPro" id="IPR050229">
    <property type="entry name" value="GlpE_sulfurtransferase"/>
</dbReference>
<feature type="transmembrane region" description="Helical" evidence="1">
    <location>
        <begin position="142"/>
        <end position="166"/>
    </location>
</feature>
<dbReference type="Proteomes" id="UP000766698">
    <property type="component" value="Unassembled WGS sequence"/>
</dbReference>
<evidence type="ECO:0000259" key="2">
    <source>
        <dbReference type="PROSITE" id="PS50206"/>
    </source>
</evidence>
<proteinExistence type="predicted"/>
<dbReference type="CDD" id="cd00158">
    <property type="entry name" value="RHOD"/>
    <property type="match status" value="1"/>
</dbReference>
<protein>
    <submittedName>
        <fullName evidence="3">Rhodanese-like domain-containing protein</fullName>
    </submittedName>
</protein>
<comment type="caution">
    <text evidence="3">The sequence shown here is derived from an EMBL/GenBank/DDBJ whole genome shotgun (WGS) entry which is preliminary data.</text>
</comment>
<dbReference type="EMBL" id="WMLF01000001">
    <property type="protein sequence ID" value="MBB1241983.1"/>
    <property type="molecule type" value="Genomic_DNA"/>
</dbReference>
<evidence type="ECO:0000256" key="1">
    <source>
        <dbReference type="SAM" id="Phobius"/>
    </source>
</evidence>
<dbReference type="PANTHER" id="PTHR43031">
    <property type="entry name" value="FAD-DEPENDENT OXIDOREDUCTASE"/>
    <property type="match status" value="1"/>
</dbReference>
<dbReference type="PANTHER" id="PTHR43031:SF1">
    <property type="entry name" value="PYRIDINE NUCLEOTIDE-DISULPHIDE OXIDOREDUCTASE"/>
    <property type="match status" value="1"/>
</dbReference>
<keyword evidence="1" id="KW-1133">Transmembrane helix</keyword>
<dbReference type="Pfam" id="PF11127">
    <property type="entry name" value="YgaP-like_TM"/>
    <property type="match status" value="1"/>
</dbReference>
<keyword evidence="1" id="KW-0812">Transmembrane</keyword>
<name>A0ABR6E9G8_9ACTN</name>
<gene>
    <name evidence="3" type="ORF">GL263_00095</name>
</gene>
<feature type="transmembrane region" description="Helical" evidence="1">
    <location>
        <begin position="118"/>
        <end position="136"/>
    </location>
</feature>
<dbReference type="InterPro" id="IPR021309">
    <property type="entry name" value="YgaP-like_TM"/>
</dbReference>